<dbReference type="GeneID" id="29001495"/>
<dbReference type="RefSeq" id="XP_018294507.1">
    <property type="nucleotide sequence ID" value="XM_018440589.1"/>
</dbReference>
<dbReference type="GO" id="GO:0000285">
    <property type="term" value="F:1-phosphatidylinositol-3-phosphate 5-kinase activity"/>
    <property type="evidence" value="ECO:0007669"/>
    <property type="project" value="InterPro"/>
</dbReference>
<evidence type="ECO:0000256" key="2">
    <source>
        <dbReference type="ARBA" id="ARBA00022771"/>
    </source>
</evidence>
<evidence type="ECO:0000256" key="3">
    <source>
        <dbReference type="ARBA" id="ARBA00022833"/>
    </source>
</evidence>
<organism evidence="6 7">
    <name type="scientific">Phycomyces blakesleeanus (strain ATCC 8743b / DSM 1359 / FGSC 10004 / NBRC 33097 / NRRL 1555)</name>
    <dbReference type="NCBI Taxonomy" id="763407"/>
    <lineage>
        <taxon>Eukaryota</taxon>
        <taxon>Fungi</taxon>
        <taxon>Fungi incertae sedis</taxon>
        <taxon>Mucoromycota</taxon>
        <taxon>Mucoromycotina</taxon>
        <taxon>Mucoromycetes</taxon>
        <taxon>Mucorales</taxon>
        <taxon>Phycomycetaceae</taxon>
        <taxon>Phycomyces</taxon>
    </lineage>
</organism>
<dbReference type="STRING" id="763407.A0A162PVT6"/>
<dbReference type="InterPro" id="IPR013083">
    <property type="entry name" value="Znf_RING/FYVE/PHD"/>
</dbReference>
<dbReference type="VEuPathDB" id="FungiDB:PHYBLDRAFT_60000"/>
<dbReference type="OrthoDB" id="2276835at2759"/>
<evidence type="ECO:0000256" key="4">
    <source>
        <dbReference type="PROSITE-ProRule" id="PRU00091"/>
    </source>
</evidence>
<evidence type="ECO:0000259" key="5">
    <source>
        <dbReference type="PROSITE" id="PS50178"/>
    </source>
</evidence>
<dbReference type="GO" id="GO:0052810">
    <property type="term" value="F:1-phosphatidylinositol-5-kinase activity"/>
    <property type="evidence" value="ECO:0007669"/>
    <property type="project" value="TreeGrafter"/>
</dbReference>
<dbReference type="InterPro" id="IPR017455">
    <property type="entry name" value="Znf_FYVE-rel"/>
</dbReference>
<dbReference type="Pfam" id="PF01363">
    <property type="entry name" value="FYVE"/>
    <property type="match status" value="1"/>
</dbReference>
<keyword evidence="1" id="KW-0479">Metal-binding</keyword>
<evidence type="ECO:0000313" key="7">
    <source>
        <dbReference type="Proteomes" id="UP000077315"/>
    </source>
</evidence>
<dbReference type="InParanoid" id="A0A162PVT6"/>
<accession>A0A162PVT6</accession>
<dbReference type="EMBL" id="KV440976">
    <property type="protein sequence ID" value="OAD76467.1"/>
    <property type="molecule type" value="Genomic_DNA"/>
</dbReference>
<dbReference type="GO" id="GO:0032438">
    <property type="term" value="P:melanosome organization"/>
    <property type="evidence" value="ECO:0007669"/>
    <property type="project" value="TreeGrafter"/>
</dbReference>
<protein>
    <recommendedName>
        <fullName evidence="5">FYVE-type domain-containing protein</fullName>
    </recommendedName>
</protein>
<keyword evidence="3" id="KW-0862">Zinc</keyword>
<dbReference type="SUPFAM" id="SSF57903">
    <property type="entry name" value="FYVE/PHD zinc finger"/>
    <property type="match status" value="1"/>
</dbReference>
<dbReference type="Gene3D" id="3.30.40.10">
    <property type="entry name" value="Zinc/RING finger domain, C3HC4 (zinc finger)"/>
    <property type="match status" value="1"/>
</dbReference>
<dbReference type="PROSITE" id="PS50178">
    <property type="entry name" value="ZF_FYVE"/>
    <property type="match status" value="1"/>
</dbReference>
<gene>
    <name evidence="6" type="ORF">PHYBLDRAFT_60000</name>
</gene>
<dbReference type="InterPro" id="IPR011011">
    <property type="entry name" value="Znf_FYVE_PHD"/>
</dbReference>
<proteinExistence type="predicted"/>
<dbReference type="GO" id="GO:0031410">
    <property type="term" value="C:cytoplasmic vesicle"/>
    <property type="evidence" value="ECO:0007669"/>
    <property type="project" value="TreeGrafter"/>
</dbReference>
<evidence type="ECO:0000256" key="1">
    <source>
        <dbReference type="ARBA" id="ARBA00022723"/>
    </source>
</evidence>
<dbReference type="GO" id="GO:1903426">
    <property type="term" value="P:regulation of reactive oxygen species biosynthetic process"/>
    <property type="evidence" value="ECO:0007669"/>
    <property type="project" value="TreeGrafter"/>
</dbReference>
<dbReference type="InterPro" id="IPR043548">
    <property type="entry name" value="PIKfyve"/>
</dbReference>
<dbReference type="AlphaFoldDB" id="A0A162PVT6"/>
<name>A0A162PVT6_PHYB8</name>
<sequence>MENDSCQTSLTSFNFDVPTTDKDNEGVLSKLLGKVKTAVAGQPVSYTQAHSLYSEQASASDLHSSSSTISLASTRLNKTDPELWTAATTNRLASTTVTSSRSSLQRHIYVTSPTPPASSKDSVVVNFSTPGTANYISRQDSINTASSRLPQDDRSTTITFGDDYLGSPLSKSRSVDSDTQSIITTFSVSTSNSLGRILARLRGQKSDKEFWMPDEQCKECYKCRKPFTLLRRRHHCRTCGES</sequence>
<evidence type="ECO:0000313" key="6">
    <source>
        <dbReference type="EMBL" id="OAD76467.1"/>
    </source>
</evidence>
<dbReference type="InterPro" id="IPR000306">
    <property type="entry name" value="Znf_FYVE"/>
</dbReference>
<keyword evidence="7" id="KW-1185">Reference proteome</keyword>
<reference evidence="7" key="1">
    <citation type="submission" date="2015-06" db="EMBL/GenBank/DDBJ databases">
        <title>Expansion of signal transduction pathways in fungi by whole-genome duplication.</title>
        <authorList>
            <consortium name="DOE Joint Genome Institute"/>
            <person name="Corrochano L.M."/>
            <person name="Kuo A."/>
            <person name="Marcet-Houben M."/>
            <person name="Polaino S."/>
            <person name="Salamov A."/>
            <person name="Villalobos J.M."/>
            <person name="Alvarez M.I."/>
            <person name="Avalos J."/>
            <person name="Benito E.P."/>
            <person name="Benoit I."/>
            <person name="Burger G."/>
            <person name="Camino L.P."/>
            <person name="Canovas D."/>
            <person name="Cerda-Olmedo E."/>
            <person name="Cheng J.-F."/>
            <person name="Dominguez A."/>
            <person name="Elias M."/>
            <person name="Eslava A.P."/>
            <person name="Glaser F."/>
            <person name="Grimwood J."/>
            <person name="Gutierrez G."/>
            <person name="Heitman J."/>
            <person name="Henrissat B."/>
            <person name="Iturriaga E.A."/>
            <person name="Lang B.F."/>
            <person name="Lavin J.L."/>
            <person name="Lee S."/>
            <person name="Li W."/>
            <person name="Lindquist E."/>
            <person name="Lopez-Garcia S."/>
            <person name="Luque E.M."/>
            <person name="Marcos A.T."/>
            <person name="Martin J."/>
            <person name="McCluskey K."/>
            <person name="Medina H.R."/>
            <person name="Miralles-Duran A."/>
            <person name="Miyazaki A."/>
            <person name="Munoz-Torres E."/>
            <person name="Oguiza J.A."/>
            <person name="Ohm R."/>
            <person name="Olmedo M."/>
            <person name="Orejas M."/>
            <person name="Ortiz-Castellanos L."/>
            <person name="Pisabarro A.G."/>
            <person name="Rodriguez-Romero J."/>
            <person name="Ruiz-Herrera J."/>
            <person name="Ruiz-Vazquez R."/>
            <person name="Sanz C."/>
            <person name="Schackwitz W."/>
            <person name="Schmutz J."/>
            <person name="Shahriari M."/>
            <person name="Shelest E."/>
            <person name="Silva-Franco F."/>
            <person name="Soanes D."/>
            <person name="Syed K."/>
            <person name="Tagua V.G."/>
            <person name="Talbot N.J."/>
            <person name="Thon M."/>
            <person name="De vries R.P."/>
            <person name="Wiebenga A."/>
            <person name="Yadav J.S."/>
            <person name="Braun E.L."/>
            <person name="Baker S."/>
            <person name="Garre V."/>
            <person name="Horwitz B."/>
            <person name="Torres-Martinez S."/>
            <person name="Idnurm A."/>
            <person name="Herrera-Estrella A."/>
            <person name="Gabaldon T."/>
            <person name="Grigoriev I.V."/>
        </authorList>
    </citation>
    <scope>NUCLEOTIDE SEQUENCE [LARGE SCALE GENOMIC DNA]</scope>
    <source>
        <strain evidence="7">NRRL 1555(-)</strain>
    </source>
</reference>
<dbReference type="GO" id="GO:0012506">
    <property type="term" value="C:vesicle membrane"/>
    <property type="evidence" value="ECO:0007669"/>
    <property type="project" value="TreeGrafter"/>
</dbReference>
<dbReference type="Proteomes" id="UP000077315">
    <property type="component" value="Unassembled WGS sequence"/>
</dbReference>
<dbReference type="GO" id="GO:0008270">
    <property type="term" value="F:zinc ion binding"/>
    <property type="evidence" value="ECO:0007669"/>
    <property type="project" value="UniProtKB-KW"/>
</dbReference>
<feature type="domain" description="FYVE-type" evidence="5">
    <location>
        <begin position="214"/>
        <end position="242"/>
    </location>
</feature>
<keyword evidence="2 4" id="KW-0863">Zinc-finger</keyword>
<dbReference type="PANTHER" id="PTHR46715:SF1">
    <property type="entry name" value="1-PHOSPHATIDYLINOSITOL 3-PHOSPHATE 5-KINASE"/>
    <property type="match status" value="1"/>
</dbReference>
<dbReference type="PANTHER" id="PTHR46715">
    <property type="entry name" value="1-PHOSPHATIDYLINOSITOL 3-PHOSPHATE 5-KINASE"/>
    <property type="match status" value="1"/>
</dbReference>